<evidence type="ECO:0000313" key="8">
    <source>
        <dbReference type="EMBL" id="CAH1447666.1"/>
    </source>
</evidence>
<dbReference type="PANTHER" id="PTHR47863">
    <property type="entry name" value="RING/FYVE/PHD ZINC FINGER SUPERFAMILY PROTEIN"/>
    <property type="match status" value="1"/>
</dbReference>
<evidence type="ECO:0008006" key="10">
    <source>
        <dbReference type="Google" id="ProtNLM"/>
    </source>
</evidence>
<name>A0AAU9PCZ1_9ASTR</name>
<protein>
    <recommendedName>
        <fullName evidence="10">Myb-like domain-containing protein</fullName>
    </recommendedName>
</protein>
<evidence type="ECO:0000313" key="9">
    <source>
        <dbReference type="Proteomes" id="UP001157418"/>
    </source>
</evidence>
<feature type="region of interest" description="Disordered" evidence="5">
    <location>
        <begin position="386"/>
        <end position="431"/>
    </location>
</feature>
<organism evidence="8 9">
    <name type="scientific">Lactuca virosa</name>
    <dbReference type="NCBI Taxonomy" id="75947"/>
    <lineage>
        <taxon>Eukaryota</taxon>
        <taxon>Viridiplantae</taxon>
        <taxon>Streptophyta</taxon>
        <taxon>Embryophyta</taxon>
        <taxon>Tracheophyta</taxon>
        <taxon>Spermatophyta</taxon>
        <taxon>Magnoliopsida</taxon>
        <taxon>eudicotyledons</taxon>
        <taxon>Gunneridae</taxon>
        <taxon>Pentapetalae</taxon>
        <taxon>asterids</taxon>
        <taxon>campanulids</taxon>
        <taxon>Asterales</taxon>
        <taxon>Asteraceae</taxon>
        <taxon>Cichorioideae</taxon>
        <taxon>Cichorieae</taxon>
        <taxon>Lactucinae</taxon>
        <taxon>Lactuca</taxon>
    </lineage>
</organism>
<evidence type="ECO:0000256" key="5">
    <source>
        <dbReference type="SAM" id="MobiDB-lite"/>
    </source>
</evidence>
<evidence type="ECO:0000259" key="7">
    <source>
        <dbReference type="PROSITE" id="PS50090"/>
    </source>
</evidence>
<keyword evidence="1" id="KW-0479">Metal-binding</keyword>
<dbReference type="InterPro" id="IPR019786">
    <property type="entry name" value="Zinc_finger_PHD-type_CS"/>
</dbReference>
<dbReference type="EMBL" id="CAKMRJ010005568">
    <property type="protein sequence ID" value="CAH1447666.1"/>
    <property type="molecule type" value="Genomic_DNA"/>
</dbReference>
<feature type="domain" description="Myb-like" evidence="7">
    <location>
        <begin position="436"/>
        <end position="498"/>
    </location>
</feature>
<reference evidence="8 9" key="1">
    <citation type="submission" date="2022-01" db="EMBL/GenBank/DDBJ databases">
        <authorList>
            <person name="Xiong W."/>
            <person name="Schranz E."/>
        </authorList>
    </citation>
    <scope>NUCLEOTIDE SEQUENCE [LARGE SCALE GENOMIC DNA]</scope>
</reference>
<dbReference type="PROSITE" id="PS50016">
    <property type="entry name" value="ZF_PHD_2"/>
    <property type="match status" value="1"/>
</dbReference>
<dbReference type="Gene3D" id="3.30.40.10">
    <property type="entry name" value="Zinc/RING finger domain, C3HC4 (zinc finger)"/>
    <property type="match status" value="1"/>
</dbReference>
<keyword evidence="2 4" id="KW-0863">Zinc-finger</keyword>
<comment type="caution">
    <text evidence="8">The sequence shown here is derived from an EMBL/GenBank/DDBJ whole genome shotgun (WGS) entry which is preliminary data.</text>
</comment>
<dbReference type="InterPro" id="IPR011011">
    <property type="entry name" value="Znf_FYVE_PHD"/>
</dbReference>
<feature type="compositionally biased region" description="Basic and acidic residues" evidence="5">
    <location>
        <begin position="391"/>
        <end position="414"/>
    </location>
</feature>
<proteinExistence type="predicted"/>
<dbReference type="SUPFAM" id="SSF46689">
    <property type="entry name" value="Homeodomain-like"/>
    <property type="match status" value="1"/>
</dbReference>
<evidence type="ECO:0000256" key="1">
    <source>
        <dbReference type="ARBA" id="ARBA00022723"/>
    </source>
</evidence>
<dbReference type="InterPro" id="IPR001965">
    <property type="entry name" value="Znf_PHD"/>
</dbReference>
<evidence type="ECO:0000256" key="3">
    <source>
        <dbReference type="ARBA" id="ARBA00022833"/>
    </source>
</evidence>
<dbReference type="Gene3D" id="1.10.246.220">
    <property type="match status" value="1"/>
</dbReference>
<dbReference type="SMART" id="SM00249">
    <property type="entry name" value="PHD"/>
    <property type="match status" value="1"/>
</dbReference>
<dbReference type="InterPro" id="IPR019787">
    <property type="entry name" value="Znf_PHD-finger"/>
</dbReference>
<evidence type="ECO:0000259" key="6">
    <source>
        <dbReference type="PROSITE" id="PS50016"/>
    </source>
</evidence>
<dbReference type="InterPro" id="IPR013083">
    <property type="entry name" value="Znf_RING/FYVE/PHD"/>
</dbReference>
<dbReference type="Proteomes" id="UP001157418">
    <property type="component" value="Unassembled WGS sequence"/>
</dbReference>
<sequence length="509" mass="57721">MSTKSSIASVMAWNWVVQSLAMFKQVDPSTLIGVVKKALAISDDLGKDSREIVSLRMLESMFIHEQCEDVLHRILEETSEPMTELERQKWNVHPFVMHKRASLPKSPLEKLKEEILEGSHPLLASLKERSYLENINLPESSQNTFPEVNVNFNDQTTVSKDDLASMNPANESNKLPKSPLQKPDNVDNSTRGKNTDHNKRKENEMPKDSPVKGLEENMVMDHNEQTPSKNLEQNCDDLNIDHGQQELTDEKCDDEMTNIAAMKEAFLNSQHTLSQDSMATIDSTEITLCMKCNKGGELLVCSSDTCQLRVHESCLGSTTTTTLDKNGKFLCPFCAYSHAISTYLEAKKKASLARKDLQAFMSSGVKHRPNKSTQTEALGQKVKGNVNGHTVRRDTEDHTPNEHKQKCNENESHVSKTHSRRCRDQKPQYTSPTIPLVRRNKLQWTMSEVEILKEGVQRFSSNNNSKGFPWRDILDFGGDVFHKSRTTIDLKDKWRNLCKGSPPKKKQKL</sequence>
<evidence type="ECO:0000256" key="4">
    <source>
        <dbReference type="PROSITE-ProRule" id="PRU00146"/>
    </source>
</evidence>
<feature type="region of interest" description="Disordered" evidence="5">
    <location>
        <begin position="162"/>
        <end position="214"/>
    </location>
</feature>
<dbReference type="SUPFAM" id="SSF57903">
    <property type="entry name" value="FYVE/PHD zinc finger"/>
    <property type="match status" value="1"/>
</dbReference>
<gene>
    <name evidence="8" type="ORF">LVIROSA_LOCUS33263</name>
</gene>
<keyword evidence="3" id="KW-0862">Zinc</keyword>
<dbReference type="GO" id="GO:0008270">
    <property type="term" value="F:zinc ion binding"/>
    <property type="evidence" value="ECO:0007669"/>
    <property type="project" value="UniProtKB-KW"/>
</dbReference>
<feature type="domain" description="PHD-type" evidence="6">
    <location>
        <begin position="286"/>
        <end position="337"/>
    </location>
</feature>
<dbReference type="PROSITE" id="PS50090">
    <property type="entry name" value="MYB_LIKE"/>
    <property type="match status" value="1"/>
</dbReference>
<keyword evidence="9" id="KW-1185">Reference proteome</keyword>
<feature type="compositionally biased region" description="Basic and acidic residues" evidence="5">
    <location>
        <begin position="193"/>
        <end position="214"/>
    </location>
</feature>
<dbReference type="InterPro" id="IPR001005">
    <property type="entry name" value="SANT/Myb"/>
</dbReference>
<dbReference type="PANTHER" id="PTHR47863:SF4">
    <property type="entry name" value="RING_FYVE_PHD ZINC FINGER SUPERFAMILY PROTEIN"/>
    <property type="match status" value="1"/>
</dbReference>
<dbReference type="CDD" id="cd11660">
    <property type="entry name" value="SANT_TRF"/>
    <property type="match status" value="1"/>
</dbReference>
<dbReference type="AlphaFoldDB" id="A0AAU9PCZ1"/>
<dbReference type="Pfam" id="PF00628">
    <property type="entry name" value="PHD"/>
    <property type="match status" value="1"/>
</dbReference>
<dbReference type="PROSITE" id="PS01359">
    <property type="entry name" value="ZF_PHD_1"/>
    <property type="match status" value="1"/>
</dbReference>
<evidence type="ECO:0000256" key="2">
    <source>
        <dbReference type="ARBA" id="ARBA00022771"/>
    </source>
</evidence>
<accession>A0AAU9PCZ1</accession>
<dbReference type="InterPro" id="IPR009057">
    <property type="entry name" value="Homeodomain-like_sf"/>
</dbReference>